<accession>A0A285RLL6</accession>
<protein>
    <submittedName>
        <fullName evidence="1">Uncharacterized protein</fullName>
    </submittedName>
</protein>
<dbReference type="AlphaFoldDB" id="A0A285RLL6"/>
<proteinExistence type="predicted"/>
<name>A0A285RLL6_9PROT</name>
<evidence type="ECO:0000313" key="2">
    <source>
        <dbReference type="Proteomes" id="UP000219068"/>
    </source>
</evidence>
<dbReference type="EMBL" id="OBMM01000001">
    <property type="protein sequence ID" value="SOB95001.1"/>
    <property type="molecule type" value="Genomic_DNA"/>
</dbReference>
<sequence>MPDYYVNDRAQDDSGDHEVHESGCAWLKMVNSKTYLGSYSSCHGAVAKAKTIYSSSNGCAHCCSACNTG</sequence>
<organism evidence="1 2">
    <name type="scientific">Thalassospira xiamenensis</name>
    <dbReference type="NCBI Taxonomy" id="220697"/>
    <lineage>
        <taxon>Bacteria</taxon>
        <taxon>Pseudomonadati</taxon>
        <taxon>Pseudomonadota</taxon>
        <taxon>Alphaproteobacteria</taxon>
        <taxon>Rhodospirillales</taxon>
        <taxon>Thalassospiraceae</taxon>
        <taxon>Thalassospira</taxon>
    </lineage>
</organism>
<evidence type="ECO:0000313" key="1">
    <source>
        <dbReference type="EMBL" id="SOB95001.1"/>
    </source>
</evidence>
<dbReference type="Proteomes" id="UP000219068">
    <property type="component" value="Unassembled WGS sequence"/>
</dbReference>
<reference evidence="1 2" key="1">
    <citation type="submission" date="2017-08" db="EMBL/GenBank/DDBJ databases">
        <authorList>
            <person name="de Groot N.N."/>
        </authorList>
    </citation>
    <scope>NUCLEOTIDE SEQUENCE [LARGE SCALE GENOMIC DNA]</scope>
    <source>
        <strain evidence="1 2">USBA 78</strain>
    </source>
</reference>
<gene>
    <name evidence="1" type="ORF">SAMN05428964_1011326</name>
</gene>